<gene>
    <name evidence="1" type="ORF">BDN72DRAFT_896586</name>
</gene>
<sequence>MADKPFTLKQDLYSSVPPPQVTVVHQLHSPLAVRHLDALAKQPVLGLAASLDSQCRVQRLAVASTTDVLYIALSTTSHPATHQVLQKFLGSPTPKAATKMDLLAASLFLDHKCHVSNGIDLLSTIDQPRSSYFAFKALFTEKDLGKSALSNLFRVHDSGSSAKMQGVCLLAWAACRIAVGDPSPLASVPKISTSLLNASELQGIARSIQVAHRLVKMKPHFTRHEVEANTSSNSKVLRVRCTRFKTRIRNSSNSIEIAAVSPEGKEKVTKGKVNRVQGRNVNLLVKQDIKAEDIRSVKTIGRDDPTVAEIVTESLLLSALQGRVELFVSPFPRALWTPERDVSWKSVLPLPKTTFLFPSPYPLNSSQSRAVRAIIHPTAHRIALIHGPPGTGKTTVIAAAVSSLMSNRKKSIAVCLIAQSNVAVKNIAERLIKSNFSNFKILVSHDFHFDWHEHLYEKLSGNVIRSDQFNGPDGTLSGAKVVLSPPNVIIFDEASQINVADYFPLLQQFQGSLRKLVFIGDDKQLPPYGSEEIQALESIFQFEHLQSNSLFLDTQCQMPVPIGEFISEHIYAYKLKTEHQITKFSSCKFIDVGSGHEQQEDKSWVNLAEAKVVAKLAQKLHRLKRSYRIITPYDAQRSVLENGLRAEKIPWQDRCYNIDSFQGAPFFNVFVAGQQLTTEQVMKMTIS</sequence>
<protein>
    <submittedName>
        <fullName evidence="1">P-loop containing nucleoside triphosphate hydrolase protein</fullName>
    </submittedName>
</protein>
<reference evidence="1 2" key="1">
    <citation type="journal article" date="2019" name="Nat. Ecol. Evol.">
        <title>Megaphylogeny resolves global patterns of mushroom evolution.</title>
        <authorList>
            <person name="Varga T."/>
            <person name="Krizsan K."/>
            <person name="Foldi C."/>
            <person name="Dima B."/>
            <person name="Sanchez-Garcia M."/>
            <person name="Sanchez-Ramirez S."/>
            <person name="Szollosi G.J."/>
            <person name="Szarkandi J.G."/>
            <person name="Papp V."/>
            <person name="Albert L."/>
            <person name="Andreopoulos W."/>
            <person name="Angelini C."/>
            <person name="Antonin V."/>
            <person name="Barry K.W."/>
            <person name="Bougher N.L."/>
            <person name="Buchanan P."/>
            <person name="Buyck B."/>
            <person name="Bense V."/>
            <person name="Catcheside P."/>
            <person name="Chovatia M."/>
            <person name="Cooper J."/>
            <person name="Damon W."/>
            <person name="Desjardin D."/>
            <person name="Finy P."/>
            <person name="Geml J."/>
            <person name="Haridas S."/>
            <person name="Hughes K."/>
            <person name="Justo A."/>
            <person name="Karasinski D."/>
            <person name="Kautmanova I."/>
            <person name="Kiss B."/>
            <person name="Kocsube S."/>
            <person name="Kotiranta H."/>
            <person name="LaButti K.M."/>
            <person name="Lechner B.E."/>
            <person name="Liimatainen K."/>
            <person name="Lipzen A."/>
            <person name="Lukacs Z."/>
            <person name="Mihaltcheva S."/>
            <person name="Morgado L.N."/>
            <person name="Niskanen T."/>
            <person name="Noordeloos M.E."/>
            <person name="Ohm R.A."/>
            <person name="Ortiz-Santana B."/>
            <person name="Ovrebo C."/>
            <person name="Racz N."/>
            <person name="Riley R."/>
            <person name="Savchenko A."/>
            <person name="Shiryaev A."/>
            <person name="Soop K."/>
            <person name="Spirin V."/>
            <person name="Szebenyi C."/>
            <person name="Tomsovsky M."/>
            <person name="Tulloss R.E."/>
            <person name="Uehling J."/>
            <person name="Grigoriev I.V."/>
            <person name="Vagvolgyi C."/>
            <person name="Papp T."/>
            <person name="Martin F.M."/>
            <person name="Miettinen O."/>
            <person name="Hibbett D.S."/>
            <person name="Nagy L.G."/>
        </authorList>
    </citation>
    <scope>NUCLEOTIDE SEQUENCE [LARGE SCALE GENOMIC DNA]</scope>
    <source>
        <strain evidence="1 2">NL-1719</strain>
    </source>
</reference>
<name>A0ACD3AWH0_9AGAR</name>
<organism evidence="1 2">
    <name type="scientific">Pluteus cervinus</name>
    <dbReference type="NCBI Taxonomy" id="181527"/>
    <lineage>
        <taxon>Eukaryota</taxon>
        <taxon>Fungi</taxon>
        <taxon>Dikarya</taxon>
        <taxon>Basidiomycota</taxon>
        <taxon>Agaricomycotina</taxon>
        <taxon>Agaricomycetes</taxon>
        <taxon>Agaricomycetidae</taxon>
        <taxon>Agaricales</taxon>
        <taxon>Pluteineae</taxon>
        <taxon>Pluteaceae</taxon>
        <taxon>Pluteus</taxon>
    </lineage>
</organism>
<evidence type="ECO:0000313" key="2">
    <source>
        <dbReference type="Proteomes" id="UP000308600"/>
    </source>
</evidence>
<dbReference type="Proteomes" id="UP000308600">
    <property type="component" value="Unassembled WGS sequence"/>
</dbReference>
<dbReference type="EMBL" id="ML208315">
    <property type="protein sequence ID" value="TFK70343.1"/>
    <property type="molecule type" value="Genomic_DNA"/>
</dbReference>
<evidence type="ECO:0000313" key="1">
    <source>
        <dbReference type="EMBL" id="TFK70343.1"/>
    </source>
</evidence>
<keyword evidence="1" id="KW-0378">Hydrolase</keyword>
<accession>A0ACD3AWH0</accession>
<keyword evidence="2" id="KW-1185">Reference proteome</keyword>
<proteinExistence type="predicted"/>